<dbReference type="NCBIfam" id="TIGR03891">
    <property type="entry name" value="thiopep_ocin"/>
    <property type="match status" value="1"/>
</dbReference>
<proteinExistence type="predicted"/>
<dbReference type="Pfam" id="PF14028">
    <property type="entry name" value="Lant_dehydr_C"/>
    <property type="match status" value="1"/>
</dbReference>
<feature type="domain" description="Lantibiotic dehydratase N-terminal" evidence="1">
    <location>
        <begin position="254"/>
        <end position="597"/>
    </location>
</feature>
<name>A0A420B6S8_SPHD1</name>
<keyword evidence="4" id="KW-1185">Reference proteome</keyword>
<evidence type="ECO:0000313" key="3">
    <source>
        <dbReference type="EMBL" id="RKE52401.1"/>
    </source>
</evidence>
<dbReference type="InterPro" id="IPR006827">
    <property type="entry name" value="Lant_deHydtase_N"/>
</dbReference>
<reference evidence="3 4" key="1">
    <citation type="submission" date="2018-09" db="EMBL/GenBank/DDBJ databases">
        <title>Genomic Encyclopedia of Type Strains, Phase III (KMG-III): the genomes of soil and plant-associated and newly described type strains.</title>
        <authorList>
            <person name="Whitman W."/>
        </authorList>
    </citation>
    <scope>NUCLEOTIDE SEQUENCE [LARGE SCALE GENOMIC DNA]</scope>
    <source>
        <strain evidence="3 4">CECT 7938</strain>
    </source>
</reference>
<dbReference type="InterPro" id="IPR023809">
    <property type="entry name" value="Thiopep_bacteriocin_synth_dom"/>
</dbReference>
<organism evidence="3 4">
    <name type="scientific">Sphingobacterium detergens</name>
    <dbReference type="NCBI Taxonomy" id="1145106"/>
    <lineage>
        <taxon>Bacteria</taxon>
        <taxon>Pseudomonadati</taxon>
        <taxon>Bacteroidota</taxon>
        <taxon>Sphingobacteriia</taxon>
        <taxon>Sphingobacteriales</taxon>
        <taxon>Sphingobacteriaceae</taxon>
        <taxon>Sphingobacterium</taxon>
    </lineage>
</organism>
<dbReference type="EMBL" id="RAPY01000002">
    <property type="protein sequence ID" value="RKE52401.1"/>
    <property type="molecule type" value="Genomic_DNA"/>
</dbReference>
<sequence length="928" mass="108031">MKLRIYPHAVVRIPKISFEKDLESCWKELKYMINDASPEFYSIIENLDYSDLHKVPTRVQQTIWKYFNRARFRATPFGVFASTGCISLADHKEKAPIRYQGQIVHEFVDWSLIEKEDQFEHLDKSSFTSNSSYYVIGEEIRYLRRQGEQFEIATIEHDPLVLEILIYTTAPKHYAELISFVNTRLSSPAEIDSLVYDLLEQQLLLSSVSASIIGTDYFDLRGHKQPNDVPKYRIAESVLDTQSYDINIFRHLPAATVLLNKLSVSGVPEDLKAFAERFFHKFEQANIPLMIALDPEIGVGYAFSEQLAGAPDDQIAKLRSIEASSQQSQARNIQKFQSLYSETVIKKQVNLEDLVQNTGSIKLAANSLSAICTIADGMVWLQYLGGATANALLGRFTPAVATIKTMCNEITEIEKQANPNVIFFDIGYVNEIKVDNINRRERIYDLQVNILNYDSNNRSLPISDIFMCVKNSKIILYSKTLNKRLVPRMASAYNYKRSTLPLFRMLCDLMFQDVQGDLMFRPSSIYSGQDFYPRVLYKNIVVSPAYWRLEWQTIHAAPAELLKTEIENRGIPRYIRTGFADQTLLYDTSNPEDLHILADSIRKQGELLLAECPLPEKNIVQDQSKDNYLTEFIISLVHNNPVILPFSPTINNGEQFKLWLTPGKEWLYFEIYLSHFRSDEILINKIIPFIKRNKSKIVSWFFIRYDEGGEHIRLRLKVNTPVDSTYLIEHLSHVLDIEFRAGIIFDLKICTYKKEIHRYGRENMEKVEEHFCFDSEFVSMVLAEPLSKNQKYYHCLQMLLQFHDRKIMDLTDFESMVEKIVATLSGEHELNPEKYRLMNTMYAQLNNSDEILLNRKNTESYDLLVDSFFRTVSYCKKESRKILLADLMHMHVNRIFNTDQRSHELIIFYFLQKELKKRKYQVKAWIKS</sequence>
<dbReference type="Proteomes" id="UP000286246">
    <property type="component" value="Unassembled WGS sequence"/>
</dbReference>
<feature type="domain" description="Thiopeptide-type bacteriocin biosynthesis" evidence="2">
    <location>
        <begin position="666"/>
        <end position="913"/>
    </location>
</feature>
<feature type="domain" description="Lantibiotic dehydratase N-terminal" evidence="1">
    <location>
        <begin position="34"/>
        <end position="218"/>
    </location>
</feature>
<comment type="caution">
    <text evidence="3">The sequence shown here is derived from an EMBL/GenBank/DDBJ whole genome shotgun (WGS) entry which is preliminary data.</text>
</comment>
<dbReference type="AlphaFoldDB" id="A0A420B6S8"/>
<evidence type="ECO:0000313" key="4">
    <source>
        <dbReference type="Proteomes" id="UP000286246"/>
    </source>
</evidence>
<accession>A0A420B6S8</accession>
<protein>
    <submittedName>
        <fullName evidence="3">Thiopeptide-type bacteriocin biosynthesis protein</fullName>
    </submittedName>
</protein>
<gene>
    <name evidence="3" type="ORF">DFQ12_2637</name>
</gene>
<evidence type="ECO:0000259" key="2">
    <source>
        <dbReference type="Pfam" id="PF14028"/>
    </source>
</evidence>
<dbReference type="Pfam" id="PF04738">
    <property type="entry name" value="Lant_dehydr_N"/>
    <property type="match status" value="2"/>
</dbReference>
<evidence type="ECO:0000259" key="1">
    <source>
        <dbReference type="Pfam" id="PF04738"/>
    </source>
</evidence>